<dbReference type="PANTHER" id="PTHR22916">
    <property type="entry name" value="GLYCOSYLTRANSFERASE"/>
    <property type="match status" value="1"/>
</dbReference>
<dbReference type="RefSeq" id="WP_193810793.1">
    <property type="nucleotide sequence ID" value="NZ_CP040442.1"/>
</dbReference>
<dbReference type="EMBL" id="CP040442">
    <property type="protein sequence ID" value="QOW10629.1"/>
    <property type="molecule type" value="Genomic_DNA"/>
</dbReference>
<sequence>MDNVTISKTKQGPLVSIIVITYNSGKYVLETLESTRIQTYQNLELIITDDGSKDNTIEICKNWLDQNKDRFVKSTLITVEKNTGIPANCNRGLKASSGDWIKFIAGDDALIENCIEVNINFIKNNQDIKALQTCSRYYLDHFEIINYIASSPVEKKFFSQSATEQYFNLKKRNEIIAPSIFLKREVLDLVGGFDEDFLLFEDITMWLNLTKSGIKVYFFEIETVNYRIHKGSVAKQGKPNMSVASCSESILFAKKYYSSSEKRTVPYLKKILKYNLIIRYEKLGLNNSSLFSKYLYMLTWKILT</sequence>
<keyword evidence="2" id="KW-0808">Transferase</keyword>
<proteinExistence type="predicted"/>
<dbReference type="GO" id="GO:0016758">
    <property type="term" value="F:hexosyltransferase activity"/>
    <property type="evidence" value="ECO:0007669"/>
    <property type="project" value="UniProtKB-ARBA"/>
</dbReference>
<evidence type="ECO:0000313" key="2">
    <source>
        <dbReference type="EMBL" id="QOW10629.1"/>
    </source>
</evidence>
<dbReference type="Gene3D" id="3.90.550.10">
    <property type="entry name" value="Spore Coat Polysaccharide Biosynthesis Protein SpsA, Chain A"/>
    <property type="match status" value="1"/>
</dbReference>
<dbReference type="Pfam" id="PF00535">
    <property type="entry name" value="Glycos_transf_2"/>
    <property type="match status" value="1"/>
</dbReference>
<evidence type="ECO:0000313" key="3">
    <source>
        <dbReference type="Proteomes" id="UP000594195"/>
    </source>
</evidence>
<reference evidence="2 3" key="1">
    <citation type="submission" date="2019-05" db="EMBL/GenBank/DDBJ databases">
        <title>Chryseobacterium sp. isolated from King George Island, maritime Antarctica.</title>
        <authorList>
            <person name="Peng X."/>
        </authorList>
    </citation>
    <scope>NUCLEOTIDE SEQUENCE [LARGE SCALE GENOMIC DNA]</scope>
    <source>
        <strain evidence="2 3">7-3A</strain>
    </source>
</reference>
<dbReference type="KEGG" id="kfa:Q73A0000_09710"/>
<protein>
    <submittedName>
        <fullName evidence="2">Glycosyltransferase</fullName>
    </submittedName>
</protein>
<dbReference type="AlphaFoldDB" id="A0A7M2Y9Y4"/>
<gene>
    <name evidence="2" type="ORF">Q73A0000_09710</name>
</gene>
<keyword evidence="3" id="KW-1185">Reference proteome</keyword>
<dbReference type="PANTHER" id="PTHR22916:SF3">
    <property type="entry name" value="UDP-GLCNAC:BETAGAL BETA-1,3-N-ACETYLGLUCOSAMINYLTRANSFERASE-LIKE PROTEIN 1"/>
    <property type="match status" value="1"/>
</dbReference>
<evidence type="ECO:0000259" key="1">
    <source>
        <dbReference type="Pfam" id="PF00535"/>
    </source>
</evidence>
<dbReference type="Proteomes" id="UP000594195">
    <property type="component" value="Chromosome"/>
</dbReference>
<organism evidence="2 3">
    <name type="scientific">Kaistella flava</name>
    <name type="common">ex Peng et al. 2021</name>
    <dbReference type="NCBI Taxonomy" id="2038776"/>
    <lineage>
        <taxon>Bacteria</taxon>
        <taxon>Pseudomonadati</taxon>
        <taxon>Bacteroidota</taxon>
        <taxon>Flavobacteriia</taxon>
        <taxon>Flavobacteriales</taxon>
        <taxon>Weeksellaceae</taxon>
        <taxon>Chryseobacterium group</taxon>
        <taxon>Kaistella</taxon>
    </lineage>
</organism>
<feature type="domain" description="Glycosyltransferase 2-like" evidence="1">
    <location>
        <begin position="16"/>
        <end position="156"/>
    </location>
</feature>
<accession>A0A7M2Y9Y4</accession>
<dbReference type="SUPFAM" id="SSF53448">
    <property type="entry name" value="Nucleotide-diphospho-sugar transferases"/>
    <property type="match status" value="1"/>
</dbReference>
<dbReference type="InterPro" id="IPR029044">
    <property type="entry name" value="Nucleotide-diphossugar_trans"/>
</dbReference>
<name>A0A7M2Y9Y4_9FLAO</name>
<dbReference type="InterPro" id="IPR001173">
    <property type="entry name" value="Glyco_trans_2-like"/>
</dbReference>